<dbReference type="Proteomes" id="UP000234661">
    <property type="component" value="Unassembled WGS sequence"/>
</dbReference>
<name>A0A2J4XV69_9ENTR</name>
<feature type="non-terminal residue" evidence="1">
    <location>
        <position position="1"/>
    </location>
</feature>
<proteinExistence type="predicted"/>
<organism evidence="1 2">
    <name type="scientific">Klebsiella michiganensis</name>
    <dbReference type="NCBI Taxonomy" id="1134687"/>
    <lineage>
        <taxon>Bacteria</taxon>
        <taxon>Pseudomonadati</taxon>
        <taxon>Pseudomonadota</taxon>
        <taxon>Gammaproteobacteria</taxon>
        <taxon>Enterobacterales</taxon>
        <taxon>Enterobacteriaceae</taxon>
        <taxon>Klebsiella/Raoultella group</taxon>
        <taxon>Klebsiella</taxon>
    </lineage>
</organism>
<dbReference type="EMBL" id="PIET01002670">
    <property type="protein sequence ID" value="PLM42439.1"/>
    <property type="molecule type" value="Genomic_DNA"/>
</dbReference>
<dbReference type="AlphaFoldDB" id="A0A2J4XV69"/>
<evidence type="ECO:0000313" key="2">
    <source>
        <dbReference type="Proteomes" id="UP000234661"/>
    </source>
</evidence>
<dbReference type="Pfam" id="PF07119">
    <property type="entry name" value="DUF1375"/>
    <property type="match status" value="1"/>
</dbReference>
<reference evidence="1 2" key="2">
    <citation type="submission" date="2018-01" db="EMBL/GenBank/DDBJ databases">
        <title>Genomic study of Klebsiella pneumoniae.</title>
        <authorList>
            <person name="Yang Y."/>
            <person name="Bicalho R."/>
        </authorList>
    </citation>
    <scope>NUCLEOTIDE SEQUENCE [LARGE SCALE GENOMIC DNA]</scope>
    <source>
        <strain evidence="1 2">A2</strain>
    </source>
</reference>
<evidence type="ECO:0000313" key="1">
    <source>
        <dbReference type="EMBL" id="PLM42439.1"/>
    </source>
</evidence>
<gene>
    <name evidence="1" type="ORF">CWM85_41035</name>
</gene>
<dbReference type="InterPro" id="IPR010780">
    <property type="entry name" value="DUF1375"/>
</dbReference>
<comment type="caution">
    <text evidence="1">The sequence shown here is derived from an EMBL/GenBank/DDBJ whole genome shotgun (WGS) entry which is preliminary data.</text>
</comment>
<reference evidence="1 2" key="1">
    <citation type="submission" date="2017-11" db="EMBL/GenBank/DDBJ databases">
        <authorList>
            <person name="Han C.G."/>
        </authorList>
    </citation>
    <scope>NUCLEOTIDE SEQUENCE [LARGE SCALE GENOMIC DNA]</scope>
    <source>
        <strain evidence="1 2">A2</strain>
    </source>
</reference>
<accession>A0A2J4XV69</accession>
<keyword evidence="1" id="KW-0449">Lipoprotein</keyword>
<protein>
    <submittedName>
        <fullName evidence="1">YceK/YidQ family lipoprotein</fullName>
    </submittedName>
</protein>
<sequence length="36" mass="4059">LQGTLWTLDTPLSFIGDTLMLPIDYFHGPWSIHSGK</sequence>